<reference evidence="2" key="1">
    <citation type="submission" date="2020-04" db="EMBL/GenBank/DDBJ databases">
        <authorList>
            <person name="Chiriac C."/>
            <person name="Salcher M."/>
            <person name="Ghai R."/>
            <person name="Kavagutti S V."/>
        </authorList>
    </citation>
    <scope>NUCLEOTIDE SEQUENCE</scope>
</reference>
<organism evidence="2">
    <name type="scientific">uncultured Caudovirales phage</name>
    <dbReference type="NCBI Taxonomy" id="2100421"/>
    <lineage>
        <taxon>Viruses</taxon>
        <taxon>Duplodnaviria</taxon>
        <taxon>Heunggongvirae</taxon>
        <taxon>Uroviricota</taxon>
        <taxon>Caudoviricetes</taxon>
        <taxon>Peduoviridae</taxon>
        <taxon>Maltschvirus</taxon>
        <taxon>Maltschvirus maltsch</taxon>
    </lineage>
</organism>
<evidence type="ECO:0000256" key="1">
    <source>
        <dbReference type="SAM" id="Phobius"/>
    </source>
</evidence>
<keyword evidence="1" id="KW-1133">Transmembrane helix</keyword>
<feature type="transmembrane region" description="Helical" evidence="1">
    <location>
        <begin position="36"/>
        <end position="54"/>
    </location>
</feature>
<keyword evidence="1" id="KW-0472">Membrane</keyword>
<name>A0A6J5LL28_9CAUD</name>
<gene>
    <name evidence="4" type="ORF">UFOVP1265_5</name>
    <name evidence="2" type="ORF">UFOVP290_5</name>
    <name evidence="3" type="ORF">UFOVP982_5</name>
</gene>
<evidence type="ECO:0000313" key="3">
    <source>
        <dbReference type="EMBL" id="CAB4176033.1"/>
    </source>
</evidence>
<evidence type="ECO:0000313" key="2">
    <source>
        <dbReference type="EMBL" id="CAB4135318.1"/>
    </source>
</evidence>
<dbReference type="EMBL" id="LR796940">
    <property type="protein sequence ID" value="CAB4176033.1"/>
    <property type="molecule type" value="Genomic_DNA"/>
</dbReference>
<evidence type="ECO:0000313" key="4">
    <source>
        <dbReference type="EMBL" id="CAB4194739.1"/>
    </source>
</evidence>
<dbReference type="EMBL" id="LR797233">
    <property type="protein sequence ID" value="CAB4194739.1"/>
    <property type="molecule type" value="Genomic_DNA"/>
</dbReference>
<protein>
    <submittedName>
        <fullName evidence="2">Uncharacterized protein</fullName>
    </submittedName>
</protein>
<dbReference type="EMBL" id="LR796297">
    <property type="protein sequence ID" value="CAB4135318.1"/>
    <property type="molecule type" value="Genomic_DNA"/>
</dbReference>
<accession>A0A6J5LL28</accession>
<proteinExistence type="predicted"/>
<keyword evidence="1" id="KW-0812">Transmembrane</keyword>
<sequence>MQIANPSKALILLVALLCITALVGLGKVTTEAGLPIISAIVFYGIGNGVGAKLNQQSPKIFKTKEPTE</sequence>